<keyword evidence="2" id="KW-1185">Reference proteome</keyword>
<sequence>MKLSTFVFALTSAAGALALNAFTSPVGRQSLTAGEPFVIRWNNVNGGSKVDLFLKRGDSGNLETALDIATDLDNVGAVRWTLPADIQPGDYALEIVNKDNLGDVNYTPMFVIAGAAPADPPTTTEAATTTSSTSTTAVTTTKEITTTEAITTTVTAATVITRNETVTVITTTPNMTLPVTTPSMNVTTFPNTTVTASPTFTNTTVITTATATTTFATTTAAIVGSATATSYSSLLLAGAIAVIAFIAM</sequence>
<name>A0ACB6V1L5_9ASCO</name>
<evidence type="ECO:0000313" key="1">
    <source>
        <dbReference type="EMBL" id="KAF5095020.1"/>
    </source>
</evidence>
<accession>A0ACB6V1L5</accession>
<reference evidence="1 2" key="1">
    <citation type="journal article" date="2020" name="Front. Microbiol.">
        <title>Phenotypic and Genetic Characterization of the Cheese Ripening Yeast Geotrichum candidum.</title>
        <authorList>
            <person name="Perkins V."/>
            <person name="Vignola S."/>
            <person name="Lessard M.H."/>
            <person name="Plante P.L."/>
            <person name="Corbeil J."/>
            <person name="Dugat-Bony E."/>
            <person name="Frenette M."/>
            <person name="Labrie S."/>
        </authorList>
    </citation>
    <scope>NUCLEOTIDE SEQUENCE [LARGE SCALE GENOMIC DNA]</scope>
    <source>
        <strain evidence="1 2">LMA-1147</strain>
    </source>
</reference>
<comment type="caution">
    <text evidence="1">The sequence shown here is derived from an EMBL/GenBank/DDBJ whole genome shotgun (WGS) entry which is preliminary data.</text>
</comment>
<dbReference type="Proteomes" id="UP000744676">
    <property type="component" value="Unassembled WGS sequence"/>
</dbReference>
<proteinExistence type="predicted"/>
<organism evidence="1 2">
    <name type="scientific">Geotrichum galactomycetum</name>
    <dbReference type="NCBI Taxonomy" id="27317"/>
    <lineage>
        <taxon>Eukaryota</taxon>
        <taxon>Fungi</taxon>
        <taxon>Dikarya</taxon>
        <taxon>Ascomycota</taxon>
        <taxon>Saccharomycotina</taxon>
        <taxon>Dipodascomycetes</taxon>
        <taxon>Dipodascales</taxon>
        <taxon>Dipodascaceae</taxon>
        <taxon>Geotrichum</taxon>
    </lineage>
</organism>
<protein>
    <submittedName>
        <fullName evidence="1">Uncharacterized protein</fullName>
    </submittedName>
</protein>
<dbReference type="EMBL" id="QVQA01000140">
    <property type="protein sequence ID" value="KAF5095020.1"/>
    <property type="molecule type" value="Genomic_DNA"/>
</dbReference>
<evidence type="ECO:0000313" key="2">
    <source>
        <dbReference type="Proteomes" id="UP000744676"/>
    </source>
</evidence>
<gene>
    <name evidence="1" type="ORF">D0Z00_003309</name>
</gene>